<organism evidence="2 3">
    <name type="scientific">Actinomadura yumaensis</name>
    <dbReference type="NCBI Taxonomy" id="111807"/>
    <lineage>
        <taxon>Bacteria</taxon>
        <taxon>Bacillati</taxon>
        <taxon>Actinomycetota</taxon>
        <taxon>Actinomycetes</taxon>
        <taxon>Streptosporangiales</taxon>
        <taxon>Thermomonosporaceae</taxon>
        <taxon>Actinomadura</taxon>
    </lineage>
</organism>
<evidence type="ECO:0000313" key="2">
    <source>
        <dbReference type="EMBL" id="MFC6881282.1"/>
    </source>
</evidence>
<evidence type="ECO:0008006" key="4">
    <source>
        <dbReference type="Google" id="ProtNLM"/>
    </source>
</evidence>
<dbReference type="RefSeq" id="WP_160819257.1">
    <property type="nucleotide sequence ID" value="NZ_JBHSXE010000001.1"/>
</dbReference>
<gene>
    <name evidence="2" type="ORF">ACFQKB_16055</name>
</gene>
<protein>
    <recommendedName>
        <fullName evidence="4">Lipoprotein</fullName>
    </recommendedName>
</protein>
<name>A0ABW2CHS1_9ACTN</name>
<dbReference type="EMBL" id="JBHSXS010000007">
    <property type="protein sequence ID" value="MFC6881282.1"/>
    <property type="molecule type" value="Genomic_DNA"/>
</dbReference>
<accession>A0ABW2CHS1</accession>
<proteinExistence type="predicted"/>
<reference evidence="3" key="1">
    <citation type="journal article" date="2019" name="Int. J. Syst. Evol. Microbiol.">
        <title>The Global Catalogue of Microorganisms (GCM) 10K type strain sequencing project: providing services to taxonomists for standard genome sequencing and annotation.</title>
        <authorList>
            <consortium name="The Broad Institute Genomics Platform"/>
            <consortium name="The Broad Institute Genome Sequencing Center for Infectious Disease"/>
            <person name="Wu L."/>
            <person name="Ma J."/>
        </authorList>
    </citation>
    <scope>NUCLEOTIDE SEQUENCE [LARGE SCALE GENOMIC DNA]</scope>
    <source>
        <strain evidence="3">JCM 3369</strain>
    </source>
</reference>
<evidence type="ECO:0000313" key="3">
    <source>
        <dbReference type="Proteomes" id="UP001596380"/>
    </source>
</evidence>
<feature type="signal peptide" evidence="1">
    <location>
        <begin position="1"/>
        <end position="26"/>
    </location>
</feature>
<dbReference type="PROSITE" id="PS51257">
    <property type="entry name" value="PROKAR_LIPOPROTEIN"/>
    <property type="match status" value="1"/>
</dbReference>
<feature type="chain" id="PRO_5047147259" description="Lipoprotein" evidence="1">
    <location>
        <begin position="27"/>
        <end position="221"/>
    </location>
</feature>
<dbReference type="Proteomes" id="UP001596380">
    <property type="component" value="Unassembled WGS sequence"/>
</dbReference>
<keyword evidence="1" id="KW-0732">Signal</keyword>
<sequence>MRGLRHAWTAAAGLVLLGAAAGAAGAGCGIQPTGIVTAGDGPPASGQAGPMTVFLVGPDGRLASTVRPGLPGHPYAAVSQLAIPPTSGERRRGLTTAVPEPLRLSARSSPTQGGPTGGVLDVDVRLDVRLDAKDAVAELRKRQPLWSRRAQAQVACTAETIPGVTKVRLTGLVSFKPGPRTRPGMDNSVWVTGLLGADLREWEDLGCSDFPDLRPAAPRAP</sequence>
<comment type="caution">
    <text evidence="2">The sequence shown here is derived from an EMBL/GenBank/DDBJ whole genome shotgun (WGS) entry which is preliminary data.</text>
</comment>
<evidence type="ECO:0000256" key="1">
    <source>
        <dbReference type="SAM" id="SignalP"/>
    </source>
</evidence>
<keyword evidence="3" id="KW-1185">Reference proteome</keyword>